<gene>
    <name evidence="4" type="ORF">BCF53_10221</name>
</gene>
<dbReference type="Gene3D" id="1.20.1050.10">
    <property type="match status" value="1"/>
</dbReference>
<keyword evidence="5" id="KW-1185">Reference proteome</keyword>
<dbReference type="SFLD" id="SFLDS00019">
    <property type="entry name" value="Glutathione_Transferase_(cytos"/>
    <property type="match status" value="1"/>
</dbReference>
<organism evidence="4 5">
    <name type="scientific">Reinekea marinisedimentorum</name>
    <dbReference type="NCBI Taxonomy" id="230495"/>
    <lineage>
        <taxon>Bacteria</taxon>
        <taxon>Pseudomonadati</taxon>
        <taxon>Pseudomonadota</taxon>
        <taxon>Gammaproteobacteria</taxon>
        <taxon>Oceanospirillales</taxon>
        <taxon>Saccharospirillaceae</taxon>
        <taxon>Reinekea</taxon>
    </lineage>
</organism>
<dbReference type="SUPFAM" id="SSF52833">
    <property type="entry name" value="Thioredoxin-like"/>
    <property type="match status" value="1"/>
</dbReference>
<evidence type="ECO:0000256" key="1">
    <source>
        <dbReference type="RuleBase" id="RU003494"/>
    </source>
</evidence>
<dbReference type="InterPro" id="IPR004045">
    <property type="entry name" value="Glutathione_S-Trfase_N"/>
</dbReference>
<dbReference type="InterPro" id="IPR004046">
    <property type="entry name" value="GST_C"/>
</dbReference>
<feature type="domain" description="GST C-terminal" evidence="3">
    <location>
        <begin position="86"/>
        <end position="203"/>
    </location>
</feature>
<dbReference type="SUPFAM" id="SSF47616">
    <property type="entry name" value="GST C-terminal domain-like"/>
    <property type="match status" value="1"/>
</dbReference>
<dbReference type="Pfam" id="PF00043">
    <property type="entry name" value="GST_C"/>
    <property type="match status" value="1"/>
</dbReference>
<proteinExistence type="inferred from homology"/>
<name>A0A4R3I9D6_9GAMM</name>
<keyword evidence="4" id="KW-0808">Transferase</keyword>
<dbReference type="InterPro" id="IPR040079">
    <property type="entry name" value="Glutathione_S-Trfase"/>
</dbReference>
<comment type="similarity">
    <text evidence="1">Belongs to the GST superfamily.</text>
</comment>
<evidence type="ECO:0000259" key="2">
    <source>
        <dbReference type="PROSITE" id="PS50404"/>
    </source>
</evidence>
<dbReference type="OrthoDB" id="9797500at2"/>
<dbReference type="SFLD" id="SFLDG00358">
    <property type="entry name" value="Main_(cytGST)"/>
    <property type="match status" value="1"/>
</dbReference>
<dbReference type="GO" id="GO:0016740">
    <property type="term" value="F:transferase activity"/>
    <property type="evidence" value="ECO:0007669"/>
    <property type="project" value="UniProtKB-KW"/>
</dbReference>
<sequence>MKLYRFVNYDRSGRIAWLLMEMGLPYNTESIAYGPEGNFSADYLAKSPVGKIPALDTDDEVLFETGAILLRLAELHPEHDLFPGPDSPQRAHALNWLFLLTASFDPVCFEFVRPDVTDPEEKAVCIHRSERDVVRYLSALDKQLAGKAFILGDQFSIVDIQATCSLMYCQAHGLLEDWPALKSYAMRLAQRPAAVKAETFRVG</sequence>
<dbReference type="EMBL" id="SLZR01000002">
    <property type="protein sequence ID" value="TCS42998.1"/>
    <property type="molecule type" value="Genomic_DNA"/>
</dbReference>
<dbReference type="InterPro" id="IPR036249">
    <property type="entry name" value="Thioredoxin-like_sf"/>
</dbReference>
<reference evidence="4 5" key="1">
    <citation type="submission" date="2019-03" db="EMBL/GenBank/DDBJ databases">
        <title>Genomic Encyclopedia of Archaeal and Bacterial Type Strains, Phase II (KMG-II): from individual species to whole genera.</title>
        <authorList>
            <person name="Goeker M."/>
        </authorList>
    </citation>
    <scope>NUCLEOTIDE SEQUENCE [LARGE SCALE GENOMIC DNA]</scope>
    <source>
        <strain evidence="4 5">DSM 15388</strain>
    </source>
</reference>
<dbReference type="PANTHER" id="PTHR44051">
    <property type="entry name" value="GLUTATHIONE S-TRANSFERASE-RELATED"/>
    <property type="match status" value="1"/>
</dbReference>
<evidence type="ECO:0000313" key="5">
    <source>
        <dbReference type="Proteomes" id="UP000295793"/>
    </source>
</evidence>
<evidence type="ECO:0000313" key="4">
    <source>
        <dbReference type="EMBL" id="TCS42998.1"/>
    </source>
</evidence>
<dbReference type="PROSITE" id="PS50404">
    <property type="entry name" value="GST_NTER"/>
    <property type="match status" value="1"/>
</dbReference>
<dbReference type="Pfam" id="PF02798">
    <property type="entry name" value="GST_N"/>
    <property type="match status" value="1"/>
</dbReference>
<dbReference type="SFLD" id="SFLDG01150">
    <property type="entry name" value="Main.1:_Beta-like"/>
    <property type="match status" value="1"/>
</dbReference>
<comment type="caution">
    <text evidence="4">The sequence shown here is derived from an EMBL/GenBank/DDBJ whole genome shotgun (WGS) entry which is preliminary data.</text>
</comment>
<dbReference type="CDD" id="cd03207">
    <property type="entry name" value="GST_C_8"/>
    <property type="match status" value="1"/>
</dbReference>
<accession>A0A4R3I9D6</accession>
<dbReference type="InterPro" id="IPR010987">
    <property type="entry name" value="Glutathione-S-Trfase_C-like"/>
</dbReference>
<dbReference type="PANTHER" id="PTHR44051:SF8">
    <property type="entry name" value="GLUTATHIONE S-TRANSFERASE GSTA"/>
    <property type="match status" value="1"/>
</dbReference>
<evidence type="ECO:0000259" key="3">
    <source>
        <dbReference type="PROSITE" id="PS50405"/>
    </source>
</evidence>
<feature type="domain" description="GST N-terminal" evidence="2">
    <location>
        <begin position="1"/>
        <end position="80"/>
    </location>
</feature>
<dbReference type="RefSeq" id="WP_132699533.1">
    <property type="nucleotide sequence ID" value="NZ_SLZR01000002.1"/>
</dbReference>
<dbReference type="Gene3D" id="3.40.30.10">
    <property type="entry name" value="Glutaredoxin"/>
    <property type="match status" value="1"/>
</dbReference>
<dbReference type="PROSITE" id="PS50405">
    <property type="entry name" value="GST_CTER"/>
    <property type="match status" value="1"/>
</dbReference>
<protein>
    <submittedName>
        <fullName evidence="4">Glutathione S-transferase</fullName>
    </submittedName>
</protein>
<dbReference type="CDD" id="cd03046">
    <property type="entry name" value="GST_N_GTT1_like"/>
    <property type="match status" value="1"/>
</dbReference>
<dbReference type="Proteomes" id="UP000295793">
    <property type="component" value="Unassembled WGS sequence"/>
</dbReference>
<dbReference type="InterPro" id="IPR036282">
    <property type="entry name" value="Glutathione-S-Trfase_C_sf"/>
</dbReference>
<dbReference type="AlphaFoldDB" id="A0A4R3I9D6"/>